<dbReference type="AlphaFoldDB" id="A0AAN8WE44"/>
<keyword evidence="5" id="KW-0496">Mitochondrion</keyword>
<evidence type="ECO:0000256" key="8">
    <source>
        <dbReference type="ARBA" id="ARBA00035528"/>
    </source>
</evidence>
<dbReference type="GO" id="GO:0005763">
    <property type="term" value="C:mitochondrial small ribosomal subunit"/>
    <property type="evidence" value="ECO:0007669"/>
    <property type="project" value="TreeGrafter"/>
</dbReference>
<evidence type="ECO:0000313" key="11">
    <source>
        <dbReference type="Proteomes" id="UP001381693"/>
    </source>
</evidence>
<dbReference type="GO" id="GO:0032543">
    <property type="term" value="P:mitochondrial translation"/>
    <property type="evidence" value="ECO:0007669"/>
    <property type="project" value="TreeGrafter"/>
</dbReference>
<organism evidence="10 11">
    <name type="scientific">Halocaridina rubra</name>
    <name type="common">Hawaiian red shrimp</name>
    <dbReference type="NCBI Taxonomy" id="373956"/>
    <lineage>
        <taxon>Eukaryota</taxon>
        <taxon>Metazoa</taxon>
        <taxon>Ecdysozoa</taxon>
        <taxon>Arthropoda</taxon>
        <taxon>Crustacea</taxon>
        <taxon>Multicrustacea</taxon>
        <taxon>Malacostraca</taxon>
        <taxon>Eumalacostraca</taxon>
        <taxon>Eucarida</taxon>
        <taxon>Decapoda</taxon>
        <taxon>Pleocyemata</taxon>
        <taxon>Caridea</taxon>
        <taxon>Atyoidea</taxon>
        <taxon>Atyidae</taxon>
        <taxon>Halocaridina</taxon>
    </lineage>
</organism>
<evidence type="ECO:0000256" key="3">
    <source>
        <dbReference type="ARBA" id="ARBA00022946"/>
    </source>
</evidence>
<evidence type="ECO:0000256" key="5">
    <source>
        <dbReference type="ARBA" id="ARBA00023128"/>
    </source>
</evidence>
<reference evidence="10 11" key="1">
    <citation type="submission" date="2023-11" db="EMBL/GenBank/DDBJ databases">
        <title>Halocaridina rubra genome assembly.</title>
        <authorList>
            <person name="Smith C."/>
        </authorList>
    </citation>
    <scope>NUCLEOTIDE SEQUENCE [LARGE SCALE GENOMIC DNA]</scope>
    <source>
        <strain evidence="10">EP-1</strain>
        <tissue evidence="10">Whole</tissue>
    </source>
</reference>
<evidence type="ECO:0000256" key="6">
    <source>
        <dbReference type="ARBA" id="ARBA00023274"/>
    </source>
</evidence>
<evidence type="ECO:0000256" key="9">
    <source>
        <dbReference type="RuleBase" id="RU003919"/>
    </source>
</evidence>
<name>A0AAN8WE44_HALRR</name>
<dbReference type="PANTHER" id="PTHR46685">
    <property type="entry name" value="28S RIBOSOMAL PROTEIN S15, MITOCHONDRIAL"/>
    <property type="match status" value="1"/>
</dbReference>
<gene>
    <name evidence="10" type="primary">MRPS15</name>
    <name evidence="10" type="ORF">SK128_018825</name>
</gene>
<dbReference type="EMBL" id="JAXCGZ010021051">
    <property type="protein sequence ID" value="KAK7060660.1"/>
    <property type="molecule type" value="Genomic_DNA"/>
</dbReference>
<dbReference type="PANTHER" id="PTHR46685:SF1">
    <property type="entry name" value="SMALL RIBOSOMAL SUBUNIT PROTEIN US15M"/>
    <property type="match status" value="1"/>
</dbReference>
<proteinExistence type="inferred from homology"/>
<evidence type="ECO:0000256" key="2">
    <source>
        <dbReference type="ARBA" id="ARBA00008434"/>
    </source>
</evidence>
<comment type="subcellular location">
    <subcellularLocation>
        <location evidence="1">Mitochondrion</location>
    </subcellularLocation>
</comment>
<comment type="caution">
    <text evidence="10">The sequence shown here is derived from an EMBL/GenBank/DDBJ whole genome shotgun (WGS) entry which is preliminary data.</text>
</comment>
<keyword evidence="11" id="KW-1185">Reference proteome</keyword>
<dbReference type="SMART" id="SM01387">
    <property type="entry name" value="Ribosomal_S15"/>
    <property type="match status" value="1"/>
</dbReference>
<keyword evidence="6 9" id="KW-0687">Ribonucleoprotein</keyword>
<dbReference type="CDD" id="cd00677">
    <property type="entry name" value="S15_NS1_EPRS_RNA-bind"/>
    <property type="match status" value="1"/>
</dbReference>
<dbReference type="SUPFAM" id="SSF47060">
    <property type="entry name" value="S15/NS1 RNA-binding domain"/>
    <property type="match status" value="1"/>
</dbReference>
<protein>
    <recommendedName>
        <fullName evidence="7">Small ribosomal subunit protein uS15m</fullName>
    </recommendedName>
    <alternativeName>
        <fullName evidence="8">28S ribosomal protein S15, mitochondrial</fullName>
    </alternativeName>
</protein>
<dbReference type="Gene3D" id="1.10.287.10">
    <property type="entry name" value="S15/NS1, RNA-binding"/>
    <property type="match status" value="1"/>
</dbReference>
<dbReference type="GO" id="GO:0003735">
    <property type="term" value="F:structural constituent of ribosome"/>
    <property type="evidence" value="ECO:0007669"/>
    <property type="project" value="InterPro"/>
</dbReference>
<dbReference type="InterPro" id="IPR000589">
    <property type="entry name" value="Ribosomal_uS15"/>
</dbReference>
<dbReference type="Pfam" id="PF00312">
    <property type="entry name" value="Ribosomal_S15"/>
    <property type="match status" value="1"/>
</dbReference>
<dbReference type="Proteomes" id="UP001381693">
    <property type="component" value="Unassembled WGS sequence"/>
</dbReference>
<sequence length="279" mass="32843">MALSSVTSLLGFAKYPSARIWNFVPVLSPSFYGLEQRRSYAMRQELREHGIIWRRPEYIPSWKPSKSGDMEALPKANLSRPIPRVSAAKEAFEGADEITKKLLSLEFSPHKETVKTLKSDALKKIQQHKYETGSMECTIAMLTVKIRNLQQVVARCKKDVHAKVMLQETIARRKKLLKFLRAMDYKRFEWLLEQLNILYRPYPVHYHWITRKDSLRKLIQMHKETLKIDRLEAYKAILETQKEPFLKEKEETLEWIAKTEKELSVPVSVDNVKRTKLMR</sequence>
<accession>A0AAN8WE44</accession>
<evidence type="ECO:0000256" key="7">
    <source>
        <dbReference type="ARBA" id="ARBA00035249"/>
    </source>
</evidence>
<evidence type="ECO:0000256" key="1">
    <source>
        <dbReference type="ARBA" id="ARBA00004173"/>
    </source>
</evidence>
<evidence type="ECO:0000256" key="4">
    <source>
        <dbReference type="ARBA" id="ARBA00022980"/>
    </source>
</evidence>
<dbReference type="GO" id="GO:0003723">
    <property type="term" value="F:RNA binding"/>
    <property type="evidence" value="ECO:0007669"/>
    <property type="project" value="TreeGrafter"/>
</dbReference>
<dbReference type="InterPro" id="IPR052137">
    <property type="entry name" value="uS15_ribosomal"/>
</dbReference>
<dbReference type="InterPro" id="IPR009068">
    <property type="entry name" value="uS15_NS1_RNA-bd_sf"/>
</dbReference>
<evidence type="ECO:0000313" key="10">
    <source>
        <dbReference type="EMBL" id="KAK7060660.1"/>
    </source>
</evidence>
<keyword evidence="3" id="KW-0809">Transit peptide</keyword>
<keyword evidence="4 9" id="KW-0689">Ribosomal protein</keyword>
<comment type="similarity">
    <text evidence="2 9">Belongs to the universal ribosomal protein uS15 family.</text>
</comment>